<feature type="transmembrane region" description="Helical" evidence="8">
    <location>
        <begin position="216"/>
        <end position="237"/>
    </location>
</feature>
<dbReference type="PRINTS" id="PR01437">
    <property type="entry name" value="NUOXDRDTASE4"/>
</dbReference>
<keyword evidence="11" id="KW-1185">Reference proteome</keyword>
<feature type="transmembrane region" description="Helical" evidence="8">
    <location>
        <begin position="280"/>
        <end position="300"/>
    </location>
</feature>
<dbReference type="Proteomes" id="UP000502508">
    <property type="component" value="Chromosome"/>
</dbReference>
<dbReference type="GO" id="GO:0042773">
    <property type="term" value="P:ATP synthesis coupled electron transport"/>
    <property type="evidence" value="ECO:0007669"/>
    <property type="project" value="InterPro"/>
</dbReference>
<dbReference type="InterPro" id="IPR001750">
    <property type="entry name" value="ND/Mrp_TM"/>
</dbReference>
<name>A0A6F8XRW9_9ACTN</name>
<feature type="transmembrane region" description="Helical" evidence="8">
    <location>
        <begin position="413"/>
        <end position="433"/>
    </location>
</feature>
<dbReference type="PANTHER" id="PTHR42682:SF5">
    <property type="entry name" value="HYDROGENASE-4 COMPONENT F"/>
    <property type="match status" value="1"/>
</dbReference>
<evidence type="ECO:0000256" key="5">
    <source>
        <dbReference type="ARBA" id="ARBA00023002"/>
    </source>
</evidence>
<feature type="transmembrane region" description="Helical" evidence="8">
    <location>
        <begin position="110"/>
        <end position="126"/>
    </location>
</feature>
<feature type="transmembrane region" description="Helical" evidence="8">
    <location>
        <begin position="161"/>
        <end position="185"/>
    </location>
</feature>
<organism evidence="10 11">
    <name type="scientific">Phytohabitans flavus</name>
    <dbReference type="NCBI Taxonomy" id="1076124"/>
    <lineage>
        <taxon>Bacteria</taxon>
        <taxon>Bacillati</taxon>
        <taxon>Actinomycetota</taxon>
        <taxon>Actinomycetes</taxon>
        <taxon>Micromonosporales</taxon>
        <taxon>Micromonosporaceae</taxon>
    </lineage>
</organism>
<reference evidence="10 11" key="1">
    <citation type="submission" date="2020-03" db="EMBL/GenBank/DDBJ databases">
        <title>Whole genome shotgun sequence of Phytohabitans flavus NBRC 107702.</title>
        <authorList>
            <person name="Komaki H."/>
            <person name="Tamura T."/>
        </authorList>
    </citation>
    <scope>NUCLEOTIDE SEQUENCE [LARGE SCALE GENOMIC DNA]</scope>
    <source>
        <strain evidence="10 11">NBRC 107702</strain>
    </source>
</reference>
<dbReference type="AlphaFoldDB" id="A0A6F8XRW9"/>
<keyword evidence="2" id="KW-1003">Cell membrane</keyword>
<dbReference type="GO" id="GO:0016491">
    <property type="term" value="F:oxidoreductase activity"/>
    <property type="evidence" value="ECO:0007669"/>
    <property type="project" value="UniProtKB-KW"/>
</dbReference>
<feature type="domain" description="NADH:quinone oxidoreductase/Mrp antiporter transmembrane" evidence="9">
    <location>
        <begin position="127"/>
        <end position="423"/>
    </location>
</feature>
<dbReference type="GO" id="GO:0005886">
    <property type="term" value="C:plasma membrane"/>
    <property type="evidence" value="ECO:0007669"/>
    <property type="project" value="UniProtKB-SubCell"/>
</dbReference>
<keyword evidence="3 7" id="KW-0812">Transmembrane</keyword>
<dbReference type="EMBL" id="AP022870">
    <property type="protein sequence ID" value="BCB76547.1"/>
    <property type="molecule type" value="Genomic_DNA"/>
</dbReference>
<feature type="transmembrane region" description="Helical" evidence="8">
    <location>
        <begin position="6"/>
        <end position="27"/>
    </location>
</feature>
<evidence type="ECO:0000256" key="3">
    <source>
        <dbReference type="ARBA" id="ARBA00022692"/>
    </source>
</evidence>
<feature type="transmembrane region" description="Helical" evidence="8">
    <location>
        <begin position="34"/>
        <end position="52"/>
    </location>
</feature>
<evidence type="ECO:0000256" key="1">
    <source>
        <dbReference type="ARBA" id="ARBA00004651"/>
    </source>
</evidence>
<keyword evidence="4 8" id="KW-1133">Transmembrane helix</keyword>
<proteinExistence type="predicted"/>
<accession>A0A6F8XRW9</accession>
<dbReference type="Pfam" id="PF00361">
    <property type="entry name" value="Proton_antipo_M"/>
    <property type="match status" value="1"/>
</dbReference>
<dbReference type="PANTHER" id="PTHR42682">
    <property type="entry name" value="HYDROGENASE-4 COMPONENT F"/>
    <property type="match status" value="1"/>
</dbReference>
<evidence type="ECO:0000256" key="4">
    <source>
        <dbReference type="ARBA" id="ARBA00022989"/>
    </source>
</evidence>
<evidence type="ECO:0000256" key="8">
    <source>
        <dbReference type="SAM" id="Phobius"/>
    </source>
</evidence>
<feature type="transmembrane region" description="Helical" evidence="8">
    <location>
        <begin position="461"/>
        <end position="481"/>
    </location>
</feature>
<feature type="transmembrane region" description="Helical" evidence="8">
    <location>
        <begin position="132"/>
        <end position="149"/>
    </location>
</feature>
<keyword evidence="6 8" id="KW-0472">Membrane</keyword>
<feature type="transmembrane region" description="Helical" evidence="8">
    <location>
        <begin position="249"/>
        <end position="268"/>
    </location>
</feature>
<evidence type="ECO:0000256" key="7">
    <source>
        <dbReference type="RuleBase" id="RU000320"/>
    </source>
</evidence>
<dbReference type="InterPro" id="IPR003918">
    <property type="entry name" value="NADH_UbQ_OxRdtase"/>
</dbReference>
<feature type="transmembrane region" description="Helical" evidence="8">
    <location>
        <begin position="379"/>
        <end position="401"/>
    </location>
</feature>
<evidence type="ECO:0000313" key="10">
    <source>
        <dbReference type="EMBL" id="BCB76547.1"/>
    </source>
</evidence>
<comment type="subcellular location">
    <subcellularLocation>
        <location evidence="1">Cell membrane</location>
        <topology evidence="1">Multi-pass membrane protein</topology>
    </subcellularLocation>
    <subcellularLocation>
        <location evidence="7">Membrane</location>
        <topology evidence="7">Multi-pass membrane protein</topology>
    </subcellularLocation>
</comment>
<gene>
    <name evidence="10" type="primary">hycQ</name>
    <name evidence="10" type="ORF">Pflav_029570</name>
</gene>
<evidence type="ECO:0000259" key="9">
    <source>
        <dbReference type="Pfam" id="PF00361"/>
    </source>
</evidence>
<dbReference type="GO" id="GO:0008137">
    <property type="term" value="F:NADH dehydrogenase (ubiquinone) activity"/>
    <property type="evidence" value="ECO:0007669"/>
    <property type="project" value="InterPro"/>
</dbReference>
<dbReference type="KEGG" id="pfla:Pflav_029570"/>
<evidence type="ECO:0000313" key="11">
    <source>
        <dbReference type="Proteomes" id="UP000502508"/>
    </source>
</evidence>
<dbReference type="InterPro" id="IPR052175">
    <property type="entry name" value="ComplexI-like_HydComp"/>
</dbReference>
<dbReference type="RefSeq" id="WP_173036566.1">
    <property type="nucleotide sequence ID" value="NZ_AP022870.1"/>
</dbReference>
<evidence type="ECO:0000256" key="2">
    <source>
        <dbReference type="ARBA" id="ARBA00022475"/>
    </source>
</evidence>
<sequence length="499" mass="49972">MTDTLDLLALYLPLAAPLVAASAAAVLPWRAAAWAGVAAAAGILGAGVGLATTVHSGPAVTGGLLRADPLTAFMLVVIGAVATIACWAGVHHLADESAAGTATPATARRYLILVQLFLAAMSLAVLADNLGLLWVAVEATTIVTAFLVGHRRSRASVEAAWKYVVLCSVGIGVAFLGTVCVYAAAVAAGGDGDPSALDWTYLTGHATALDPDLVRLATGLLLVGFGTKAGLAPMHAWLPDAHSQAPAPVSALMSGVLLSVAFYAIWRYKAITDAVLGPGYTRTLLLVAALTSLTVAAILLISQRDYKRMLAYSSIEHMGLVALGTATGSRLAMAAVLLHVLGHGLGKAVAFCGAGQLLHLSGSSRIAAIRGLAGRHPALAGAFGLAVAALLGLPPFSLFASELGIARAGLAAGQGWAVAAAFALVLVAFAAIARHGAAMLLGAPDPAPAGAPVTAPARPRAMAIVPLAVGLAAATALGVSLGPLHDLLLAATDTIVQGR</sequence>
<reference evidence="10 11" key="2">
    <citation type="submission" date="2020-03" db="EMBL/GenBank/DDBJ databases">
        <authorList>
            <person name="Ichikawa N."/>
            <person name="Kimura A."/>
            <person name="Kitahashi Y."/>
            <person name="Uohara A."/>
        </authorList>
    </citation>
    <scope>NUCLEOTIDE SEQUENCE [LARGE SCALE GENOMIC DNA]</scope>
    <source>
        <strain evidence="10 11">NBRC 107702</strain>
    </source>
</reference>
<protein>
    <submittedName>
        <fullName evidence="10">Hydrogenase HycQ</fullName>
    </submittedName>
</protein>
<keyword evidence="5" id="KW-0560">Oxidoreductase</keyword>
<feature type="transmembrane region" description="Helical" evidence="8">
    <location>
        <begin position="72"/>
        <end position="90"/>
    </location>
</feature>
<evidence type="ECO:0000256" key="6">
    <source>
        <dbReference type="ARBA" id="ARBA00023136"/>
    </source>
</evidence>